<name>A0ABP9KUJ2_9NOCA</name>
<dbReference type="PANTHER" id="PTHR36124">
    <property type="match status" value="1"/>
</dbReference>
<dbReference type="RefSeq" id="WP_345498406.1">
    <property type="nucleotide sequence ID" value="NZ_BAABJM010000006.1"/>
</dbReference>
<reference evidence="3" key="1">
    <citation type="journal article" date="2019" name="Int. J. Syst. Evol. Microbiol.">
        <title>The Global Catalogue of Microorganisms (GCM) 10K type strain sequencing project: providing services to taxonomists for standard genome sequencing and annotation.</title>
        <authorList>
            <consortium name="The Broad Institute Genomics Platform"/>
            <consortium name="The Broad Institute Genome Sequencing Center for Infectious Disease"/>
            <person name="Wu L."/>
            <person name="Ma J."/>
        </authorList>
    </citation>
    <scope>NUCLEOTIDE SEQUENCE [LARGE SCALE GENOMIC DNA]</scope>
    <source>
        <strain evidence="3">JCM 18298</strain>
    </source>
</reference>
<organism evidence="2 3">
    <name type="scientific">Nocardia callitridis</name>
    <dbReference type="NCBI Taxonomy" id="648753"/>
    <lineage>
        <taxon>Bacteria</taxon>
        <taxon>Bacillati</taxon>
        <taxon>Actinomycetota</taxon>
        <taxon>Actinomycetes</taxon>
        <taxon>Mycobacteriales</taxon>
        <taxon>Nocardiaceae</taxon>
        <taxon>Nocardia</taxon>
    </lineage>
</organism>
<dbReference type="InterPro" id="IPR046366">
    <property type="entry name" value="MPAB"/>
</dbReference>
<dbReference type="InterPro" id="IPR018713">
    <property type="entry name" value="MPAB/Lcp_cat_dom"/>
</dbReference>
<proteinExistence type="predicted"/>
<gene>
    <name evidence="2" type="ORF">GCM10023318_50480</name>
</gene>
<evidence type="ECO:0000313" key="3">
    <source>
        <dbReference type="Proteomes" id="UP001500603"/>
    </source>
</evidence>
<dbReference type="EMBL" id="BAABJM010000006">
    <property type="protein sequence ID" value="GAA5064463.1"/>
    <property type="molecule type" value="Genomic_DNA"/>
</dbReference>
<protein>
    <recommendedName>
        <fullName evidence="1">ER-bound oxygenase mpaB/mpaB'/Rubber oxygenase catalytic domain-containing protein</fullName>
    </recommendedName>
</protein>
<evidence type="ECO:0000313" key="2">
    <source>
        <dbReference type="EMBL" id="GAA5064463.1"/>
    </source>
</evidence>
<comment type="caution">
    <text evidence="2">The sequence shown here is derived from an EMBL/GenBank/DDBJ whole genome shotgun (WGS) entry which is preliminary data.</text>
</comment>
<evidence type="ECO:0000259" key="1">
    <source>
        <dbReference type="Pfam" id="PF09995"/>
    </source>
</evidence>
<dbReference type="Pfam" id="PF09995">
    <property type="entry name" value="MPAB_Lcp_cat"/>
    <property type="match status" value="1"/>
</dbReference>
<keyword evidence="3" id="KW-1185">Reference proteome</keyword>
<sequence length="304" mass="34388">MTPASAYGDCRFMTGRAMTRRIAALDPVIDHEEITHLSTGVRYGDPLFVHAAYTIAFARQVAIPSISRIVYRAGTGDMMRNVRQRNSDTLLFFGEMLRNGHSSAHGRAVIDRMEQIHARFGITDDDKLYTLGSLAFEADRILASLDLDVFTGAERLARYLFWRGVGERMGLDVPATRAEFFAWTLDYERRHYASTEGGQALVAQLLVDWEQRWFPPRLRRFAAPVMLALLDEPLRAVHRLPDPPKYVSANISRVVRPYLAVAAARPHNPNRSWSDYFGAAHRRPLNVETLGHRAPSTHEQAESV</sequence>
<accession>A0ABP9KUJ2</accession>
<feature type="domain" description="ER-bound oxygenase mpaB/mpaB'/Rubber oxygenase catalytic" evidence="1">
    <location>
        <begin position="44"/>
        <end position="245"/>
    </location>
</feature>
<dbReference type="PANTHER" id="PTHR36124:SF1">
    <property type="entry name" value="ER-BOUND OXYGENASE MPAB_MPAB'_RUBBER OXYGENASE CATALYTIC DOMAIN-CONTAINING PROTEIN"/>
    <property type="match status" value="1"/>
</dbReference>
<dbReference type="Proteomes" id="UP001500603">
    <property type="component" value="Unassembled WGS sequence"/>
</dbReference>